<feature type="domain" description="DUF6604" evidence="1">
    <location>
        <begin position="12"/>
        <end position="264"/>
    </location>
</feature>
<name>A0A8T9BCA4_9HELO</name>
<accession>A0A8T9BCA4</accession>
<dbReference type="Pfam" id="PF20253">
    <property type="entry name" value="DUF6604"/>
    <property type="match status" value="1"/>
</dbReference>
<gene>
    <name evidence="2" type="ORF">LARI1_G004222</name>
</gene>
<organism evidence="2 3">
    <name type="scientific">Lachnellula arida</name>
    <dbReference type="NCBI Taxonomy" id="1316785"/>
    <lineage>
        <taxon>Eukaryota</taxon>
        <taxon>Fungi</taxon>
        <taxon>Dikarya</taxon>
        <taxon>Ascomycota</taxon>
        <taxon>Pezizomycotina</taxon>
        <taxon>Leotiomycetes</taxon>
        <taxon>Helotiales</taxon>
        <taxon>Lachnaceae</taxon>
        <taxon>Lachnellula</taxon>
    </lineage>
</organism>
<dbReference type="EMBL" id="QGMF01000258">
    <property type="protein sequence ID" value="TVY17417.1"/>
    <property type="molecule type" value="Genomic_DNA"/>
</dbReference>
<reference evidence="2 3" key="1">
    <citation type="submission" date="2018-05" db="EMBL/GenBank/DDBJ databases">
        <title>Whole genome sequencing for identification of molecular markers to develop diagnostic detection tools for the regulated plant pathogen Lachnellula willkommii.</title>
        <authorList>
            <person name="Giroux E."/>
            <person name="Bilodeau G."/>
        </authorList>
    </citation>
    <scope>NUCLEOTIDE SEQUENCE [LARGE SCALE GENOMIC DNA]</scope>
    <source>
        <strain evidence="2 3">CBS 203.66</strain>
    </source>
</reference>
<comment type="caution">
    <text evidence="2">The sequence shown here is derived from an EMBL/GenBank/DDBJ whole genome shotgun (WGS) entry which is preliminary data.</text>
</comment>
<dbReference type="OrthoDB" id="3640263at2759"/>
<dbReference type="Proteomes" id="UP000469559">
    <property type="component" value="Unassembled WGS sequence"/>
</dbReference>
<protein>
    <recommendedName>
        <fullName evidence="1">DUF6604 domain-containing protein</fullName>
    </recommendedName>
</protein>
<proteinExistence type="predicted"/>
<evidence type="ECO:0000313" key="2">
    <source>
        <dbReference type="EMBL" id="TVY17417.1"/>
    </source>
</evidence>
<dbReference type="PANTHER" id="PTHR38795">
    <property type="entry name" value="DUF6604 DOMAIN-CONTAINING PROTEIN"/>
    <property type="match status" value="1"/>
</dbReference>
<evidence type="ECO:0000259" key="1">
    <source>
        <dbReference type="Pfam" id="PF20253"/>
    </source>
</evidence>
<keyword evidence="3" id="KW-1185">Reference proteome</keyword>
<sequence>MALDPVLFNTYKQYKAGTASVISWLVNQSKETNVSTKLLPAASGSQGSGRLKGKARAARKENGPKHIVPLASIPQISQAIAEAAKAMVPLKIIRTLEEVIAARSECNDCFEQQGPRDTSTTTSNRKHQYFVEVLRETLQILKPLSRVPDQTKAAKQKASNAKVNNDIIDLQNRLDYLEVDEPTEWTASALPSKTNKTAGTFELEPRDEDVSFAIFCLFKDLTDIRHYVRQTWAEYREHQIAFTTAALTMNTAISIFRRLNEEFIAEFPDFDDHGEIIKYLTNGYCDPNHDKNSQGFATYTGPDFTVSSKIFFCDHTYEHLRLFFMGGELPFFQEKEDQGSGLRFTQDEKTLLKCLSLFGLIASASKGHLYNDQLILGLHLLKTNNPEETIMTWIVFAVQLFVDTRRVVGNELVSCLQEAQQLQQWMSTAVEQSLLCGQTNTVNYFYKYNSGVLHKIKEQLNSALKEDFVQRLMHEVMGDRAALYSWGDFYLFRNHPMLVGLVTQHLLTEIHKSGVSLGGDQGVIMTCIHLNNAFQQRDQKTESSDWVDIEKVIEWQGPSWVFVGDRPKSAGECFRHYNLCMGISATMMSKDRNGKSTARLHKTARNTTLPISKNKNRKLKLMSTYVDLMSAAPRSSGGPEAFYLETNSGTMGRVSTTKNKDASKHPKVHPLSMISLFKECLKSDETILRFDLLAMNQRCVELLRQTQKVCVDQSPFDYPPEEYAGDRHLNVCVSHMMAGVLGLERQQPTRFREACVMVKDVIAGVGDVEYERSVSRCFIKGDGNKKVTDQFSTPVEDIVLFSERVKYSKIILVDGPPGSELTII</sequence>
<evidence type="ECO:0000313" key="3">
    <source>
        <dbReference type="Proteomes" id="UP000469559"/>
    </source>
</evidence>
<dbReference type="AlphaFoldDB" id="A0A8T9BCA4"/>
<dbReference type="PANTHER" id="PTHR38795:SF1">
    <property type="entry name" value="DUF6604 DOMAIN-CONTAINING PROTEIN"/>
    <property type="match status" value="1"/>
</dbReference>
<dbReference type="InterPro" id="IPR046539">
    <property type="entry name" value="DUF6604"/>
</dbReference>